<dbReference type="GeneID" id="80881288"/>
<evidence type="ECO:0000313" key="1">
    <source>
        <dbReference type="EMBL" id="KAJ8097220.1"/>
    </source>
</evidence>
<keyword evidence="2" id="KW-1185">Reference proteome</keyword>
<dbReference type="AlphaFoldDB" id="A0AAD7QL05"/>
<name>A0AAD7QL05_9ASCO</name>
<reference evidence="1" key="1">
    <citation type="submission" date="2023-03" db="EMBL/GenBank/DDBJ databases">
        <title>Near-Complete genome sequence of Lipomyces tetrasporous NRRL Y-64009, an oleaginous yeast capable of growing on lignocellulosic hydrolysates.</title>
        <authorList>
            <consortium name="Lawrence Berkeley National Laboratory"/>
            <person name="Jagtap S.S."/>
            <person name="Liu J.-J."/>
            <person name="Walukiewicz H.E."/>
            <person name="Pangilinan J."/>
            <person name="Lipzen A."/>
            <person name="Ahrendt S."/>
            <person name="Koriabine M."/>
            <person name="Cobaugh K."/>
            <person name="Salamov A."/>
            <person name="Yoshinaga Y."/>
            <person name="Ng V."/>
            <person name="Daum C."/>
            <person name="Grigoriev I.V."/>
            <person name="Slininger P.J."/>
            <person name="Dien B.S."/>
            <person name="Jin Y.-S."/>
            <person name="Rao C.V."/>
        </authorList>
    </citation>
    <scope>NUCLEOTIDE SEQUENCE</scope>
    <source>
        <strain evidence="1">NRRL Y-64009</strain>
    </source>
</reference>
<dbReference type="RefSeq" id="XP_056040670.1">
    <property type="nucleotide sequence ID" value="XM_056186122.1"/>
</dbReference>
<proteinExistence type="predicted"/>
<protein>
    <submittedName>
        <fullName evidence="1">Uncharacterized protein</fullName>
    </submittedName>
</protein>
<sequence>MAGSNSSATCAADGSQVLTANSNGEIFVAFVAFEAAAKGDKPPLLLRQRLQYCQPKSNIVRDPRFTTVGSDKALWAITSNVTDNFEPMEFSDGSPGGLYLPSVGGGGSGATIEQDVLLSRPGALYDIYTGILIKNSSLPYDMVIFRLRIWLSNTSDYATTFYDAHGMV</sequence>
<dbReference type="Proteomes" id="UP001217417">
    <property type="component" value="Unassembled WGS sequence"/>
</dbReference>
<organism evidence="1 2">
    <name type="scientific">Lipomyces tetrasporus</name>
    <dbReference type="NCBI Taxonomy" id="54092"/>
    <lineage>
        <taxon>Eukaryota</taxon>
        <taxon>Fungi</taxon>
        <taxon>Dikarya</taxon>
        <taxon>Ascomycota</taxon>
        <taxon>Saccharomycotina</taxon>
        <taxon>Lipomycetes</taxon>
        <taxon>Lipomycetales</taxon>
        <taxon>Lipomycetaceae</taxon>
        <taxon>Lipomyces</taxon>
    </lineage>
</organism>
<dbReference type="EMBL" id="JARPMG010000012">
    <property type="protein sequence ID" value="KAJ8097220.1"/>
    <property type="molecule type" value="Genomic_DNA"/>
</dbReference>
<accession>A0AAD7QL05</accession>
<comment type="caution">
    <text evidence="1">The sequence shown here is derived from an EMBL/GenBank/DDBJ whole genome shotgun (WGS) entry which is preliminary data.</text>
</comment>
<gene>
    <name evidence="1" type="ORF">POJ06DRAFT_241220</name>
</gene>
<evidence type="ECO:0000313" key="2">
    <source>
        <dbReference type="Proteomes" id="UP001217417"/>
    </source>
</evidence>